<organism evidence="1 2">
    <name type="scientific">Pichia californica</name>
    <dbReference type="NCBI Taxonomy" id="460514"/>
    <lineage>
        <taxon>Eukaryota</taxon>
        <taxon>Fungi</taxon>
        <taxon>Dikarya</taxon>
        <taxon>Ascomycota</taxon>
        <taxon>Saccharomycotina</taxon>
        <taxon>Pichiomycetes</taxon>
        <taxon>Pichiales</taxon>
        <taxon>Pichiaceae</taxon>
        <taxon>Pichia</taxon>
    </lineage>
</organism>
<name>A0A9P7BCN5_9ASCO</name>
<dbReference type="PANTHER" id="PTHR41237:SF1">
    <property type="entry name" value="SMALL RIBOSOMAL SUBUNIT PROTEIN BS21M"/>
    <property type="match status" value="1"/>
</dbReference>
<dbReference type="OrthoDB" id="2501249at2759"/>
<evidence type="ECO:0000313" key="1">
    <source>
        <dbReference type="EMBL" id="KAG0687137.1"/>
    </source>
</evidence>
<dbReference type="EMBL" id="PUHW01000309">
    <property type="protein sequence ID" value="KAG0687137.1"/>
    <property type="molecule type" value="Genomic_DNA"/>
</dbReference>
<comment type="caution">
    <text evidence="1">The sequence shown here is derived from an EMBL/GenBank/DDBJ whole genome shotgun (WGS) entry which is preliminary data.</text>
</comment>
<proteinExistence type="predicted"/>
<keyword evidence="2" id="KW-1185">Reference proteome</keyword>
<sequence length="170" mass="19106">MLARNVLAAAKTARFTRANSTLSNTTSTVKAVNSVNANSQESQSKANSILSEALGSKSSTSASSFYAKRTFEPLSNIEQDPYDFATRFVLPDKLAGRSVSVLNRDLDRAVYQFDSLVRSNRLREVNYEQRFFIKPNKRRLAKRVANRKRVFESGIAKLFQVVKDAVRKGY</sequence>
<accession>A0A9P7BCN5</accession>
<reference evidence="1" key="1">
    <citation type="submission" date="2020-11" db="EMBL/GenBank/DDBJ databases">
        <title>Kefir isolates.</title>
        <authorList>
            <person name="Marcisauskas S."/>
            <person name="Kim Y."/>
            <person name="Blasche S."/>
        </authorList>
    </citation>
    <scope>NUCLEOTIDE SEQUENCE</scope>
    <source>
        <strain evidence="1">Olga-1</strain>
    </source>
</reference>
<dbReference type="PANTHER" id="PTHR41237">
    <property type="entry name" value="37S RIBOSOMAL PROTEIN MRP21, MITOCHONDRIAL"/>
    <property type="match status" value="1"/>
</dbReference>
<protein>
    <submittedName>
        <fullName evidence="1">Uncharacterized protein</fullName>
    </submittedName>
</protein>
<gene>
    <name evidence="1" type="ORF">C6P40_002817</name>
</gene>
<evidence type="ECO:0000313" key="2">
    <source>
        <dbReference type="Proteomes" id="UP000697127"/>
    </source>
</evidence>
<dbReference type="InterPro" id="IPR052837">
    <property type="entry name" value="Mitoribosomal_bS21"/>
</dbReference>
<dbReference type="Proteomes" id="UP000697127">
    <property type="component" value="Unassembled WGS sequence"/>
</dbReference>
<dbReference type="AlphaFoldDB" id="A0A9P7BCN5"/>